<accession>A0A890JEC7</accession>
<name>A0A890JEC7_9FUNG</name>
<dbReference type="GO" id="GO:0004519">
    <property type="term" value="F:endonuclease activity"/>
    <property type="evidence" value="ECO:0007669"/>
    <property type="project" value="UniProtKB-KW"/>
</dbReference>
<sequence>MPSKLSNHLPIYNNISKYGHSNFVLVILEIHGSSYFCKTDPGFYARETFFIQLFKSLGDCLNILDQGGSSVGYIHTQETKDKMQETYSDERRAFAANINKGGITNPTHLQNMSDSATEFWNSGSDRSAELKTREPYGFWSLYRKNLRFDGTLFKSYPSFIAAGKDLGACRKYLAKICDTGKIYRKVYLVKLI</sequence>
<proteinExistence type="predicted"/>
<protein>
    <submittedName>
        <fullName evidence="1">GIY endonuclease</fullName>
    </submittedName>
</protein>
<geneLocation type="mitochondrion" evidence="1"/>
<gene>
    <name evidence="1" type="primary">orf192</name>
</gene>
<keyword evidence="1" id="KW-0496">Mitochondrion</keyword>
<reference evidence="1" key="1">
    <citation type="journal article" date="2020" name="Mitochondrial DNA Part B Resour">
        <title>Mitochondrial genome characterization and phylogenetic analysis of Blastocladiella sp. (Blastocladiales: Blastocladiaceae).</title>
        <authorList>
            <person name="Wang X."/>
            <person name="Liu N."/>
        </authorList>
    </citation>
    <scope>NUCLEOTIDE SEQUENCE</scope>
</reference>
<keyword evidence="1" id="KW-0540">Nuclease</keyword>
<dbReference type="InterPro" id="IPR006350">
    <property type="entry name" value="Intron_endoG1"/>
</dbReference>
<dbReference type="NCBIfam" id="TIGR01453">
    <property type="entry name" value="grpIintron_endo"/>
    <property type="match status" value="1"/>
</dbReference>
<keyword evidence="1" id="KW-0378">Hydrolase</keyword>
<dbReference type="AlphaFoldDB" id="A0A890JEC7"/>
<dbReference type="EMBL" id="MN873040">
    <property type="protein sequence ID" value="QRH18111.1"/>
    <property type="molecule type" value="Genomic_DNA"/>
</dbReference>
<keyword evidence="1" id="KW-0255">Endonuclease</keyword>
<organism evidence="1">
    <name type="scientific">Blastocladiella sp</name>
    <dbReference type="NCBI Taxonomy" id="2169676"/>
    <lineage>
        <taxon>Eukaryota</taxon>
        <taxon>Fungi</taxon>
        <taxon>Fungi incertae sedis</taxon>
        <taxon>Blastocladiomycota</taxon>
        <taxon>Blastocladiomycetes</taxon>
        <taxon>Blastocladiales</taxon>
        <taxon>Blastocladiaceae</taxon>
        <taxon>Blastocladiella</taxon>
    </lineage>
</organism>
<evidence type="ECO:0000313" key="1">
    <source>
        <dbReference type="EMBL" id="QRH18111.1"/>
    </source>
</evidence>